<evidence type="ECO:0000256" key="4">
    <source>
        <dbReference type="ARBA" id="ARBA00022692"/>
    </source>
</evidence>
<keyword evidence="10" id="KW-1185">Reference proteome</keyword>
<organism evidence="9 10">
    <name type="scientific">Belnapia arida</name>
    <dbReference type="NCBI Taxonomy" id="2804533"/>
    <lineage>
        <taxon>Bacteria</taxon>
        <taxon>Pseudomonadati</taxon>
        <taxon>Pseudomonadota</taxon>
        <taxon>Alphaproteobacteria</taxon>
        <taxon>Acetobacterales</taxon>
        <taxon>Roseomonadaceae</taxon>
        <taxon>Belnapia</taxon>
    </lineage>
</organism>
<protein>
    <submittedName>
        <fullName evidence="9">TonB-dependent receptor</fullName>
    </submittedName>
</protein>
<accession>A0ABS1UCZ7</accession>
<gene>
    <name evidence="9" type="ORF">JMJ56_31865</name>
</gene>
<dbReference type="Gene3D" id="2.40.170.20">
    <property type="entry name" value="TonB-dependent receptor, beta-barrel domain"/>
    <property type="match status" value="1"/>
</dbReference>
<dbReference type="EMBL" id="JAETWB010000082">
    <property type="protein sequence ID" value="MBL6082564.1"/>
    <property type="molecule type" value="Genomic_DNA"/>
</dbReference>
<evidence type="ECO:0000313" key="10">
    <source>
        <dbReference type="Proteomes" id="UP000660885"/>
    </source>
</evidence>
<evidence type="ECO:0000256" key="2">
    <source>
        <dbReference type="ARBA" id="ARBA00022448"/>
    </source>
</evidence>
<evidence type="ECO:0000259" key="8">
    <source>
        <dbReference type="Pfam" id="PF00593"/>
    </source>
</evidence>
<comment type="subcellular location">
    <subcellularLocation>
        <location evidence="1">Cell outer membrane</location>
        <topology evidence="1">Multi-pass membrane protein</topology>
    </subcellularLocation>
</comment>
<keyword evidence="7" id="KW-0998">Cell outer membrane</keyword>
<evidence type="ECO:0000256" key="6">
    <source>
        <dbReference type="ARBA" id="ARBA00023136"/>
    </source>
</evidence>
<dbReference type="PANTHER" id="PTHR32552:SF84">
    <property type="entry name" value="TONB-DEPENDENT RECEPTOR-RELATED"/>
    <property type="match status" value="1"/>
</dbReference>
<comment type="caution">
    <text evidence="9">The sequence shown here is derived from an EMBL/GenBank/DDBJ whole genome shotgun (WGS) entry which is preliminary data.</text>
</comment>
<evidence type="ECO:0000313" key="9">
    <source>
        <dbReference type="EMBL" id="MBL6082564.1"/>
    </source>
</evidence>
<evidence type="ECO:0000256" key="1">
    <source>
        <dbReference type="ARBA" id="ARBA00004571"/>
    </source>
</evidence>
<dbReference type="InterPro" id="IPR000531">
    <property type="entry name" value="Beta-barrel_TonB"/>
</dbReference>
<dbReference type="PANTHER" id="PTHR32552">
    <property type="entry name" value="FERRICHROME IRON RECEPTOR-RELATED"/>
    <property type="match status" value="1"/>
</dbReference>
<name>A0ABS1UCZ7_9PROT</name>
<sequence length="139" mass="15035">MQQVGQQSSRGVKLAGAGDLGRGVRININGTAVSYAGKVPVQVPQVSAKLWMSWNFAPGWEAQGGVRFAGQAYTDYANTQTRPGYTVVSLGFNWQPHPALGFSARLQNAFDETYATIYYDGGYLLAPPLTAHFAMRVGF</sequence>
<dbReference type="Pfam" id="PF00593">
    <property type="entry name" value="TonB_dep_Rec_b-barrel"/>
    <property type="match status" value="1"/>
</dbReference>
<keyword evidence="6" id="KW-0472">Membrane</keyword>
<keyword evidence="5" id="KW-0798">TonB box</keyword>
<dbReference type="Proteomes" id="UP000660885">
    <property type="component" value="Unassembled WGS sequence"/>
</dbReference>
<keyword evidence="3" id="KW-1134">Transmembrane beta strand</keyword>
<keyword evidence="9" id="KW-0675">Receptor</keyword>
<evidence type="ECO:0000256" key="5">
    <source>
        <dbReference type="ARBA" id="ARBA00023077"/>
    </source>
</evidence>
<evidence type="ECO:0000256" key="3">
    <source>
        <dbReference type="ARBA" id="ARBA00022452"/>
    </source>
</evidence>
<proteinExistence type="predicted"/>
<dbReference type="SUPFAM" id="SSF56935">
    <property type="entry name" value="Porins"/>
    <property type="match status" value="1"/>
</dbReference>
<dbReference type="InterPro" id="IPR039426">
    <property type="entry name" value="TonB-dep_rcpt-like"/>
</dbReference>
<reference evidence="9 10" key="1">
    <citation type="submission" date="2021-01" db="EMBL/GenBank/DDBJ databases">
        <title>Belnapia mucosa sp. nov. and Belnapia arida sp. nov., isolated from the Tabernas Desert (Almeria, Spain).</title>
        <authorList>
            <person name="Molina-Menor E."/>
            <person name="Vidal-Verdu A."/>
            <person name="Calonge A."/>
            <person name="Satari L."/>
            <person name="Pereto J."/>
            <person name="Porcar M."/>
        </authorList>
    </citation>
    <scope>NUCLEOTIDE SEQUENCE [LARGE SCALE GENOMIC DNA]</scope>
    <source>
        <strain evidence="9 10">T18</strain>
    </source>
</reference>
<keyword evidence="2" id="KW-0813">Transport</keyword>
<keyword evidence="4" id="KW-0812">Transmembrane</keyword>
<evidence type="ECO:0000256" key="7">
    <source>
        <dbReference type="ARBA" id="ARBA00023237"/>
    </source>
</evidence>
<dbReference type="InterPro" id="IPR036942">
    <property type="entry name" value="Beta-barrel_TonB_sf"/>
</dbReference>
<feature type="domain" description="TonB-dependent receptor-like beta-barrel" evidence="8">
    <location>
        <begin position="2"/>
        <end position="108"/>
    </location>
</feature>